<keyword evidence="10" id="KW-0547">Nucleotide-binding</keyword>
<keyword evidence="5" id="KW-0597">Phosphoprotein</keyword>
<evidence type="ECO:0000256" key="15">
    <source>
        <dbReference type="ARBA" id="ARBA00023157"/>
    </source>
</evidence>
<evidence type="ECO:0000256" key="13">
    <source>
        <dbReference type="ARBA" id="ARBA00022989"/>
    </source>
</evidence>
<dbReference type="InterPro" id="IPR011009">
    <property type="entry name" value="Kinase-like_dom_sf"/>
</dbReference>
<reference evidence="26" key="1">
    <citation type="submission" date="2025-08" db="UniProtKB">
        <authorList>
            <consortium name="RefSeq"/>
        </authorList>
    </citation>
    <scope>IDENTIFICATION</scope>
    <source>
        <tissue evidence="26">Etiolated seedlings</tissue>
    </source>
</reference>
<evidence type="ECO:0000256" key="18">
    <source>
        <dbReference type="ARBA" id="ARBA00047899"/>
    </source>
</evidence>
<evidence type="ECO:0000256" key="16">
    <source>
        <dbReference type="ARBA" id="ARBA00023170"/>
    </source>
</evidence>
<evidence type="ECO:0000256" key="12">
    <source>
        <dbReference type="ARBA" id="ARBA00022840"/>
    </source>
</evidence>
<dbReference type="GO" id="GO:0005886">
    <property type="term" value="C:plasma membrane"/>
    <property type="evidence" value="ECO:0007669"/>
    <property type="project" value="UniProtKB-SubCell"/>
</dbReference>
<dbReference type="InterPro" id="IPR000719">
    <property type="entry name" value="Prot_kinase_dom"/>
</dbReference>
<dbReference type="SMART" id="SM00108">
    <property type="entry name" value="B_lectin"/>
    <property type="match status" value="1"/>
</dbReference>
<dbReference type="InterPro" id="IPR003609">
    <property type="entry name" value="Pan_app"/>
</dbReference>
<keyword evidence="15" id="KW-1015">Disulfide bond</keyword>
<evidence type="ECO:0000256" key="3">
    <source>
        <dbReference type="ARBA" id="ARBA00022475"/>
    </source>
</evidence>
<evidence type="ECO:0000256" key="7">
    <source>
        <dbReference type="ARBA" id="ARBA00022692"/>
    </source>
</evidence>
<dbReference type="CDD" id="cd14066">
    <property type="entry name" value="STKc_IRAK"/>
    <property type="match status" value="1"/>
</dbReference>
<evidence type="ECO:0000256" key="21">
    <source>
        <dbReference type="SAM" id="SignalP"/>
    </source>
</evidence>
<accession>A0A1S2Z201</accession>
<keyword evidence="6" id="KW-0808">Transferase</keyword>
<evidence type="ECO:0000256" key="1">
    <source>
        <dbReference type="ARBA" id="ARBA00004251"/>
    </source>
</evidence>
<evidence type="ECO:0000256" key="17">
    <source>
        <dbReference type="ARBA" id="ARBA00023180"/>
    </source>
</evidence>
<dbReference type="GO" id="GO:0048544">
    <property type="term" value="P:recognition of pollen"/>
    <property type="evidence" value="ECO:0007669"/>
    <property type="project" value="InterPro"/>
</dbReference>
<dbReference type="STRING" id="3827.A0A1S2Z201"/>
<feature type="domain" description="Protein kinase" evidence="22">
    <location>
        <begin position="694"/>
        <end position="980"/>
    </location>
</feature>
<evidence type="ECO:0000256" key="14">
    <source>
        <dbReference type="ARBA" id="ARBA00023136"/>
    </source>
</evidence>
<dbReference type="CDD" id="cd00028">
    <property type="entry name" value="B_lectin"/>
    <property type="match status" value="1"/>
</dbReference>
<dbReference type="EC" id="2.7.11.1" evidence="2"/>
<keyword evidence="12" id="KW-0067">ATP-binding</keyword>
<dbReference type="AlphaFoldDB" id="A0A1S2Z201"/>
<dbReference type="PROSITE" id="PS50011">
    <property type="entry name" value="PROTEIN_KINASE_DOM"/>
    <property type="match status" value="1"/>
</dbReference>
<dbReference type="SUPFAM" id="SSF51110">
    <property type="entry name" value="alpha-D-mannose-specific plant lectins"/>
    <property type="match status" value="1"/>
</dbReference>
<evidence type="ECO:0000259" key="23">
    <source>
        <dbReference type="PROSITE" id="PS50927"/>
    </source>
</evidence>
<evidence type="ECO:0000256" key="10">
    <source>
        <dbReference type="ARBA" id="ARBA00022741"/>
    </source>
</evidence>
<keyword evidence="9" id="KW-0430">Lectin</keyword>
<keyword evidence="3" id="KW-1003">Cell membrane</keyword>
<evidence type="ECO:0000313" key="25">
    <source>
        <dbReference type="Proteomes" id="UP000087171"/>
    </source>
</evidence>
<dbReference type="PANTHER" id="PTHR27002:SF798">
    <property type="entry name" value="S-LOCUS LECTIN KINASE FAMILY PROTEIN"/>
    <property type="match status" value="1"/>
</dbReference>
<dbReference type="GeneID" id="101499959"/>
<dbReference type="PROSITE" id="PS00108">
    <property type="entry name" value="PROTEIN_KINASE_ST"/>
    <property type="match status" value="1"/>
</dbReference>
<feature type="domain" description="Bulb-type lectin" evidence="23">
    <location>
        <begin position="26"/>
        <end position="157"/>
    </location>
</feature>
<keyword evidence="8 21" id="KW-0732">Signal</keyword>
<evidence type="ECO:0000256" key="2">
    <source>
        <dbReference type="ARBA" id="ARBA00012513"/>
    </source>
</evidence>
<comment type="catalytic activity">
    <reaction evidence="19">
        <text>L-seryl-[protein] + ATP = O-phospho-L-seryl-[protein] + ADP + H(+)</text>
        <dbReference type="Rhea" id="RHEA:17989"/>
        <dbReference type="Rhea" id="RHEA-COMP:9863"/>
        <dbReference type="Rhea" id="RHEA-COMP:11604"/>
        <dbReference type="ChEBI" id="CHEBI:15378"/>
        <dbReference type="ChEBI" id="CHEBI:29999"/>
        <dbReference type="ChEBI" id="CHEBI:30616"/>
        <dbReference type="ChEBI" id="CHEBI:83421"/>
        <dbReference type="ChEBI" id="CHEBI:456216"/>
        <dbReference type="EC" id="2.7.11.1"/>
    </reaction>
</comment>
<dbReference type="FunFam" id="2.90.10.10:FF:000009">
    <property type="entry name" value="Receptor-like serine/threonine-protein kinase SD1-8"/>
    <property type="match status" value="1"/>
</dbReference>
<evidence type="ECO:0000256" key="4">
    <source>
        <dbReference type="ARBA" id="ARBA00022527"/>
    </source>
</evidence>
<dbReference type="Gene3D" id="3.30.200.20">
    <property type="entry name" value="Phosphorylase Kinase, domain 1"/>
    <property type="match status" value="1"/>
</dbReference>
<dbReference type="Pfam" id="PF07714">
    <property type="entry name" value="PK_Tyr_Ser-Thr"/>
    <property type="match status" value="1"/>
</dbReference>
<keyword evidence="11" id="KW-0418">Kinase</keyword>
<name>A0A1S2Z201_CICAR</name>
<dbReference type="PaxDb" id="3827-XP_004513553.1"/>
<evidence type="ECO:0000256" key="20">
    <source>
        <dbReference type="SAM" id="Phobius"/>
    </source>
</evidence>
<proteinExistence type="predicted"/>
<evidence type="ECO:0000256" key="19">
    <source>
        <dbReference type="ARBA" id="ARBA00048679"/>
    </source>
</evidence>
<evidence type="ECO:0000259" key="24">
    <source>
        <dbReference type="PROSITE" id="PS50948"/>
    </source>
</evidence>
<dbReference type="Proteomes" id="UP000087171">
    <property type="component" value="Unplaced"/>
</dbReference>
<keyword evidence="7 20" id="KW-0812">Transmembrane</keyword>
<evidence type="ECO:0000256" key="9">
    <source>
        <dbReference type="ARBA" id="ARBA00022734"/>
    </source>
</evidence>
<dbReference type="InterPro" id="IPR001245">
    <property type="entry name" value="Ser-Thr/Tyr_kinase_cat_dom"/>
</dbReference>
<keyword evidence="17" id="KW-0325">Glycoprotein</keyword>
<feature type="domain" description="Apple" evidence="24">
    <location>
        <begin position="337"/>
        <end position="424"/>
    </location>
</feature>
<dbReference type="RefSeq" id="XP_004513553.1">
    <property type="nucleotide sequence ID" value="XM_004513496.3"/>
</dbReference>
<dbReference type="InterPro" id="IPR000858">
    <property type="entry name" value="S_locus_glycoprot_dom"/>
</dbReference>
<dbReference type="FunFam" id="1.10.510.10:FF:000060">
    <property type="entry name" value="G-type lectin S-receptor-like serine/threonine-protein kinase"/>
    <property type="match status" value="1"/>
</dbReference>
<dbReference type="InterPro" id="IPR001480">
    <property type="entry name" value="Bulb-type_lectin_dom"/>
</dbReference>
<dbReference type="Gene3D" id="1.10.510.10">
    <property type="entry name" value="Transferase(Phosphotransferase) domain 1"/>
    <property type="match status" value="1"/>
</dbReference>
<organism evidence="25 26">
    <name type="scientific">Cicer arietinum</name>
    <name type="common">Chickpea</name>
    <name type="synonym">Garbanzo</name>
    <dbReference type="NCBI Taxonomy" id="3827"/>
    <lineage>
        <taxon>Eukaryota</taxon>
        <taxon>Viridiplantae</taxon>
        <taxon>Streptophyta</taxon>
        <taxon>Embryophyta</taxon>
        <taxon>Tracheophyta</taxon>
        <taxon>Spermatophyta</taxon>
        <taxon>Magnoliopsida</taxon>
        <taxon>eudicotyledons</taxon>
        <taxon>Gunneridae</taxon>
        <taxon>Pentapetalae</taxon>
        <taxon>rosids</taxon>
        <taxon>fabids</taxon>
        <taxon>Fabales</taxon>
        <taxon>Fabaceae</taxon>
        <taxon>Papilionoideae</taxon>
        <taxon>50 kb inversion clade</taxon>
        <taxon>NPAAA clade</taxon>
        <taxon>Hologalegina</taxon>
        <taxon>IRL clade</taxon>
        <taxon>Cicereae</taxon>
        <taxon>Cicer</taxon>
    </lineage>
</organism>
<dbReference type="GO" id="GO:0030246">
    <property type="term" value="F:carbohydrate binding"/>
    <property type="evidence" value="ECO:0007669"/>
    <property type="project" value="UniProtKB-KW"/>
</dbReference>
<gene>
    <name evidence="26" type="primary">LOC101499959</name>
</gene>
<keyword evidence="13 20" id="KW-1133">Transmembrane helix</keyword>
<dbReference type="FunFam" id="3.30.200.20:FF:000330">
    <property type="entry name" value="G-type lectin S-receptor-like serine/threonine-protein kinase At4g03230"/>
    <property type="match status" value="1"/>
</dbReference>
<evidence type="ECO:0000259" key="22">
    <source>
        <dbReference type="PROSITE" id="PS50011"/>
    </source>
</evidence>
<evidence type="ECO:0000313" key="26">
    <source>
        <dbReference type="RefSeq" id="XP_004513553.1"/>
    </source>
</evidence>
<dbReference type="InterPro" id="IPR036426">
    <property type="entry name" value="Bulb-type_lectin_dom_sf"/>
</dbReference>
<dbReference type="OrthoDB" id="1741851at2759"/>
<sequence>MRTVFLFFNLLASWVLVFSSPLNLARDTLNYGQKLVGNETIVSAGKIFELGFFSPNIAEGSKRYLGIWYHMQDVSEKQIVVWVANRDTPVDVDSIGVFQIADDGNLVVVNTSGNNKPYWSSTSNSNSSPKNRTVKLMDSGNLVLQDDDEHNRTKLWESFENPTDTFLPGMNMYNNLKLSSWRNENDPGSGNFSFEMENDNNRFIILNRTQIYWESEEYKALNFKSKFDSTYDVSAEVFNLLSNFSSLILSKPFPTKHYDNTRLFLNSKGVILWVDNLKQGELSVMWRQPKTNCSIYNICGNFTSCNDNDRMCNCLPGFYNDDMGDKVGCKRRNSASCNGTDDMTFLNLTMVKVGSPNKKFALNETDCKSLCLQMCPRCQAYSYAPPPQQRGLNLSPCWIWTHNLTTLKEDYINWDNRTLYVRVHKSDIAPTPRSCEPCGTKIVPYPLSTGSNCGDITYFNFRCITSTGQLTFFNTTTANNTVSYKVIRVTPSTRKFTIQNEDNSFNPYCESKLHQNLIVSSPFRLTNDNPCSEQVDISWEPPSKEPKCANPVDCIGWKYSTCSKGNKCVCNQNYYWSGENLTCNENLRFSPNTPKKTIKGNSKSRFTLILCLTLIGVVTLICIIIFSYACRRRIAHMVRQEKESIQRNMRGRFYDSERHVKDIIDMEGLDEKDIEGIEVPYFDFESILRATNDFSDANKLGRGGYGPVYKGKLDDGQEVAVKRLSSVSSQGLQEFKNEVVLIAKLQHRNLVRLRGYCVKGEEKILLYEYMLNKSLDLFIFDSTKSVILDWQMRFDIILGIARGLLYLHQDSRLRVIHRDLKTSNILLDGEMQPKISDFGLARIFGGKEIEANTERVVGTYGYMSPEYALDGNFSTKSDIFSFGVVLLEIISGKKNTGFYRSKEISSLLGYAWSLWKEDKLQELMDLSLYDTYNENQFIKCSQIGLLCVQDEPDDRPNMSNVLTMLDNDTITLPTPKQPTFFMRKDLSSTASSSMQCDSIIQEGR</sequence>
<dbReference type="Pfam" id="PF00954">
    <property type="entry name" value="S_locus_glycop"/>
    <property type="match status" value="1"/>
</dbReference>
<evidence type="ECO:0000256" key="8">
    <source>
        <dbReference type="ARBA" id="ARBA00022729"/>
    </source>
</evidence>
<dbReference type="Pfam" id="PF01453">
    <property type="entry name" value="B_lectin"/>
    <property type="match status" value="1"/>
</dbReference>
<dbReference type="PROSITE" id="PS50948">
    <property type="entry name" value="PAN"/>
    <property type="match status" value="1"/>
</dbReference>
<dbReference type="eggNOG" id="ENOG502QTV8">
    <property type="taxonomic scope" value="Eukaryota"/>
</dbReference>
<evidence type="ECO:0000256" key="6">
    <source>
        <dbReference type="ARBA" id="ARBA00022679"/>
    </source>
</evidence>
<dbReference type="PANTHER" id="PTHR27002">
    <property type="entry name" value="RECEPTOR-LIKE SERINE/THREONINE-PROTEIN KINASE SD1-8"/>
    <property type="match status" value="1"/>
</dbReference>
<evidence type="ECO:0000256" key="11">
    <source>
        <dbReference type="ARBA" id="ARBA00022777"/>
    </source>
</evidence>
<feature type="transmembrane region" description="Helical" evidence="20">
    <location>
        <begin position="606"/>
        <end position="630"/>
    </location>
</feature>
<dbReference type="SMART" id="SM00220">
    <property type="entry name" value="S_TKc"/>
    <property type="match status" value="1"/>
</dbReference>
<dbReference type="Gene3D" id="2.90.10.10">
    <property type="entry name" value="Bulb-type lectin domain"/>
    <property type="match status" value="1"/>
</dbReference>
<feature type="signal peptide" evidence="21">
    <location>
        <begin position="1"/>
        <end position="19"/>
    </location>
</feature>
<dbReference type="GO" id="GO:0005524">
    <property type="term" value="F:ATP binding"/>
    <property type="evidence" value="ECO:0007669"/>
    <property type="project" value="UniProtKB-KW"/>
</dbReference>
<keyword evidence="25" id="KW-1185">Reference proteome</keyword>
<protein>
    <recommendedName>
        <fullName evidence="2">non-specific serine/threonine protein kinase</fullName>
        <ecNumber evidence="2">2.7.11.1</ecNumber>
    </recommendedName>
</protein>
<keyword evidence="4" id="KW-0723">Serine/threonine-protein kinase</keyword>
<keyword evidence="16" id="KW-0675">Receptor</keyword>
<comment type="catalytic activity">
    <reaction evidence="18">
        <text>L-threonyl-[protein] + ATP = O-phospho-L-threonyl-[protein] + ADP + H(+)</text>
        <dbReference type="Rhea" id="RHEA:46608"/>
        <dbReference type="Rhea" id="RHEA-COMP:11060"/>
        <dbReference type="Rhea" id="RHEA-COMP:11605"/>
        <dbReference type="ChEBI" id="CHEBI:15378"/>
        <dbReference type="ChEBI" id="CHEBI:30013"/>
        <dbReference type="ChEBI" id="CHEBI:30616"/>
        <dbReference type="ChEBI" id="CHEBI:61977"/>
        <dbReference type="ChEBI" id="CHEBI:456216"/>
        <dbReference type="EC" id="2.7.11.1"/>
    </reaction>
</comment>
<feature type="chain" id="PRO_5010306268" description="non-specific serine/threonine protein kinase" evidence="21">
    <location>
        <begin position="20"/>
        <end position="1004"/>
    </location>
</feature>
<dbReference type="GO" id="GO:0004674">
    <property type="term" value="F:protein serine/threonine kinase activity"/>
    <property type="evidence" value="ECO:0007669"/>
    <property type="project" value="UniProtKB-KW"/>
</dbReference>
<dbReference type="KEGG" id="cam:101499959"/>
<dbReference type="InterPro" id="IPR008271">
    <property type="entry name" value="Ser/Thr_kinase_AS"/>
</dbReference>
<dbReference type="SUPFAM" id="SSF56112">
    <property type="entry name" value="Protein kinase-like (PK-like)"/>
    <property type="match status" value="1"/>
</dbReference>
<evidence type="ECO:0000256" key="5">
    <source>
        <dbReference type="ARBA" id="ARBA00022553"/>
    </source>
</evidence>
<dbReference type="PROSITE" id="PS50927">
    <property type="entry name" value="BULB_LECTIN"/>
    <property type="match status" value="1"/>
</dbReference>
<comment type="subcellular location">
    <subcellularLocation>
        <location evidence="1">Cell membrane</location>
        <topology evidence="1">Single-pass type I membrane protein</topology>
    </subcellularLocation>
</comment>
<keyword evidence="14 20" id="KW-0472">Membrane</keyword>